<evidence type="ECO:0000313" key="2">
    <source>
        <dbReference type="EMBL" id="KAJ8892597.1"/>
    </source>
</evidence>
<evidence type="ECO:0000313" key="3">
    <source>
        <dbReference type="Proteomes" id="UP001159363"/>
    </source>
</evidence>
<proteinExistence type="predicted"/>
<dbReference type="EMBL" id="JARBHB010000002">
    <property type="protein sequence ID" value="KAJ8892597.1"/>
    <property type="molecule type" value="Genomic_DNA"/>
</dbReference>
<keyword evidence="3" id="KW-1185">Reference proteome</keyword>
<reference evidence="2 3" key="1">
    <citation type="submission" date="2023-02" db="EMBL/GenBank/DDBJ databases">
        <title>LHISI_Scaffold_Assembly.</title>
        <authorList>
            <person name="Stuart O.P."/>
            <person name="Cleave R."/>
            <person name="Magrath M.J.L."/>
            <person name="Mikheyev A.S."/>
        </authorList>
    </citation>
    <scope>NUCLEOTIDE SEQUENCE [LARGE SCALE GENOMIC DNA]</scope>
    <source>
        <strain evidence="2">Daus_M_001</strain>
        <tissue evidence="2">Leg muscle</tissue>
    </source>
</reference>
<organism evidence="2 3">
    <name type="scientific">Dryococelus australis</name>
    <dbReference type="NCBI Taxonomy" id="614101"/>
    <lineage>
        <taxon>Eukaryota</taxon>
        <taxon>Metazoa</taxon>
        <taxon>Ecdysozoa</taxon>
        <taxon>Arthropoda</taxon>
        <taxon>Hexapoda</taxon>
        <taxon>Insecta</taxon>
        <taxon>Pterygota</taxon>
        <taxon>Neoptera</taxon>
        <taxon>Polyneoptera</taxon>
        <taxon>Phasmatodea</taxon>
        <taxon>Verophasmatodea</taxon>
        <taxon>Anareolatae</taxon>
        <taxon>Phasmatidae</taxon>
        <taxon>Eurycanthinae</taxon>
        <taxon>Dryococelus</taxon>
    </lineage>
</organism>
<feature type="region of interest" description="Disordered" evidence="1">
    <location>
        <begin position="54"/>
        <end position="83"/>
    </location>
</feature>
<gene>
    <name evidence="2" type="ORF">PR048_005178</name>
</gene>
<dbReference type="Proteomes" id="UP001159363">
    <property type="component" value="Chromosome 2"/>
</dbReference>
<accession>A0ABQ9I7Z6</accession>
<sequence length="242" mass="27475">MNNTIHKSTSLTPWAVLMGWRSDVFDSGKLPIPPNSHFLQNDFVYETSSVRLNSTHQPVKDISRTDKCNEDPREHRSRFKPAERRSRATIIRHVHISCLHKDAVMKGRRNPRPAVSSHVRKFCSELTGIRTRFAQPITPELPCNRRIHANQSCVDYGVFGCAYSCELRVLEVKAISHRLTAACLPTLTPGNRMLLESLTLPPSRFQQRALQLSTHLHVTRALSSCFSRSETLAAPIKWPCTL</sequence>
<evidence type="ECO:0000256" key="1">
    <source>
        <dbReference type="SAM" id="MobiDB-lite"/>
    </source>
</evidence>
<name>A0ABQ9I7Z6_9NEOP</name>
<comment type="caution">
    <text evidence="2">The sequence shown here is derived from an EMBL/GenBank/DDBJ whole genome shotgun (WGS) entry which is preliminary data.</text>
</comment>
<feature type="compositionally biased region" description="Basic and acidic residues" evidence="1">
    <location>
        <begin position="58"/>
        <end position="83"/>
    </location>
</feature>
<protein>
    <submittedName>
        <fullName evidence="2">Uncharacterized protein</fullName>
    </submittedName>
</protein>